<name>A0ABW5RLN7_9BACI</name>
<keyword evidence="3" id="KW-1185">Reference proteome</keyword>
<dbReference type="InterPro" id="IPR024980">
    <property type="entry name" value="DUF3886"/>
</dbReference>
<evidence type="ECO:0000313" key="3">
    <source>
        <dbReference type="Proteomes" id="UP001597506"/>
    </source>
</evidence>
<protein>
    <submittedName>
        <fullName evidence="2">YqkE family protein</fullName>
    </submittedName>
</protein>
<reference evidence="3" key="1">
    <citation type="journal article" date="2019" name="Int. J. Syst. Evol. Microbiol.">
        <title>The Global Catalogue of Microorganisms (GCM) 10K type strain sequencing project: providing services to taxonomists for standard genome sequencing and annotation.</title>
        <authorList>
            <consortium name="The Broad Institute Genomics Platform"/>
            <consortium name="The Broad Institute Genome Sequencing Center for Infectious Disease"/>
            <person name="Wu L."/>
            <person name="Ma J."/>
        </authorList>
    </citation>
    <scope>NUCLEOTIDE SEQUENCE [LARGE SCALE GENOMIC DNA]</scope>
    <source>
        <strain evidence="3">KCTC 3913</strain>
    </source>
</reference>
<gene>
    <name evidence="2" type="ORF">ACFSUL_02365</name>
</gene>
<organism evidence="2 3">
    <name type="scientific">Bacillus seohaeanensis</name>
    <dbReference type="NCBI Taxonomy" id="284580"/>
    <lineage>
        <taxon>Bacteria</taxon>
        <taxon>Bacillati</taxon>
        <taxon>Bacillota</taxon>
        <taxon>Bacilli</taxon>
        <taxon>Bacillales</taxon>
        <taxon>Bacillaceae</taxon>
        <taxon>Bacillus</taxon>
    </lineage>
</organism>
<accession>A0ABW5RLN7</accession>
<sequence>MKKRKQQEKELTLKDSIDTNVFEQLKNKKKELEKVEEKKKEEERQQKIKERKEREKNKSFEELLNESNMNWEEYKD</sequence>
<feature type="region of interest" description="Disordered" evidence="1">
    <location>
        <begin position="33"/>
        <end position="76"/>
    </location>
</feature>
<evidence type="ECO:0000313" key="2">
    <source>
        <dbReference type="EMBL" id="MFD2679588.1"/>
    </source>
</evidence>
<proteinExistence type="predicted"/>
<dbReference type="Pfam" id="PF13025">
    <property type="entry name" value="DUF3886"/>
    <property type="match status" value="1"/>
</dbReference>
<comment type="caution">
    <text evidence="2">The sequence shown here is derived from an EMBL/GenBank/DDBJ whole genome shotgun (WGS) entry which is preliminary data.</text>
</comment>
<dbReference type="RefSeq" id="WP_071411413.1">
    <property type="nucleotide sequence ID" value="NZ_JBHUMF010000005.1"/>
</dbReference>
<dbReference type="EMBL" id="JBHUMF010000005">
    <property type="protein sequence ID" value="MFD2679588.1"/>
    <property type="molecule type" value="Genomic_DNA"/>
</dbReference>
<evidence type="ECO:0000256" key="1">
    <source>
        <dbReference type="SAM" id="MobiDB-lite"/>
    </source>
</evidence>
<feature type="compositionally biased region" description="Basic and acidic residues" evidence="1">
    <location>
        <begin position="33"/>
        <end position="61"/>
    </location>
</feature>
<dbReference type="Proteomes" id="UP001597506">
    <property type="component" value="Unassembled WGS sequence"/>
</dbReference>